<keyword evidence="1" id="KW-1133">Transmembrane helix</keyword>
<organism evidence="2 3">
    <name type="scientific">Pseudoflavonifractor capillosus ATCC 29799</name>
    <dbReference type="NCBI Taxonomy" id="411467"/>
    <lineage>
        <taxon>Bacteria</taxon>
        <taxon>Bacillati</taxon>
        <taxon>Bacillota</taxon>
        <taxon>Clostridia</taxon>
        <taxon>Eubacteriales</taxon>
        <taxon>Oscillospiraceae</taxon>
        <taxon>Pseudoflavonifractor</taxon>
    </lineage>
</organism>
<reference evidence="2 3" key="1">
    <citation type="submission" date="2007-04" db="EMBL/GenBank/DDBJ databases">
        <authorList>
            <person name="Fulton L."/>
            <person name="Clifton S."/>
            <person name="Fulton B."/>
            <person name="Xu J."/>
            <person name="Minx P."/>
            <person name="Pepin K.H."/>
            <person name="Johnson M."/>
            <person name="Thiruvilangam P."/>
            <person name="Bhonagiri V."/>
            <person name="Nash W.E."/>
            <person name="Mardis E.R."/>
            <person name="Wilson R.K."/>
        </authorList>
    </citation>
    <scope>NUCLEOTIDE SEQUENCE [LARGE SCALE GENOMIC DNA]</scope>
    <source>
        <strain evidence="2 3">ATCC 29799</strain>
    </source>
</reference>
<dbReference type="Proteomes" id="UP000003639">
    <property type="component" value="Unassembled WGS sequence"/>
</dbReference>
<feature type="transmembrane region" description="Helical" evidence="1">
    <location>
        <begin position="15"/>
        <end position="33"/>
    </location>
</feature>
<evidence type="ECO:0000313" key="2">
    <source>
        <dbReference type="EMBL" id="EDM98450.1"/>
    </source>
</evidence>
<keyword evidence="1" id="KW-0812">Transmembrane</keyword>
<gene>
    <name evidence="2" type="ORF">BACCAP_03751</name>
</gene>
<dbReference type="EMBL" id="AAXG02000034">
    <property type="protein sequence ID" value="EDM98450.1"/>
    <property type="molecule type" value="Genomic_DNA"/>
</dbReference>
<name>A6NZU6_9FIRM</name>
<keyword evidence="3" id="KW-1185">Reference proteome</keyword>
<accession>A6NZU6</accession>
<reference evidence="2 3" key="2">
    <citation type="submission" date="2007-06" db="EMBL/GenBank/DDBJ databases">
        <title>Draft genome sequence of Pseudoflavonifractor capillosus ATCC 29799.</title>
        <authorList>
            <person name="Sudarsanam P."/>
            <person name="Ley R."/>
            <person name="Guruge J."/>
            <person name="Turnbaugh P.J."/>
            <person name="Mahowald M."/>
            <person name="Liep D."/>
            <person name="Gordon J."/>
        </authorList>
    </citation>
    <scope>NUCLEOTIDE SEQUENCE [LARGE SCALE GENOMIC DNA]</scope>
    <source>
        <strain evidence="2 3">ATCC 29799</strain>
    </source>
</reference>
<evidence type="ECO:0000313" key="3">
    <source>
        <dbReference type="Proteomes" id="UP000003639"/>
    </source>
</evidence>
<evidence type="ECO:0000256" key="1">
    <source>
        <dbReference type="SAM" id="Phobius"/>
    </source>
</evidence>
<proteinExistence type="predicted"/>
<dbReference type="STRING" id="411467.BACCAP_03751"/>
<protein>
    <submittedName>
        <fullName evidence="2">Uncharacterized protein</fullName>
    </submittedName>
</protein>
<dbReference type="AlphaFoldDB" id="A6NZU6"/>
<sequence>MQEFSQPKFQVFRTFINRFSIFSALHFYFYSLYKKLSVWKYFFIVNIYSFYELCFSFKSFRTTTI</sequence>
<comment type="caution">
    <text evidence="2">The sequence shown here is derived from an EMBL/GenBank/DDBJ whole genome shotgun (WGS) entry which is preliminary data.</text>
</comment>
<keyword evidence="1" id="KW-0472">Membrane</keyword>